<evidence type="ECO:0008006" key="3">
    <source>
        <dbReference type="Google" id="ProtNLM"/>
    </source>
</evidence>
<organism evidence="1 2">
    <name type="scientific">Prosthecobacter fluviatilis</name>
    <dbReference type="NCBI Taxonomy" id="445931"/>
    <lineage>
        <taxon>Bacteria</taxon>
        <taxon>Pseudomonadati</taxon>
        <taxon>Verrucomicrobiota</taxon>
        <taxon>Verrucomicrobiia</taxon>
        <taxon>Verrucomicrobiales</taxon>
        <taxon>Verrucomicrobiaceae</taxon>
        <taxon>Prosthecobacter</taxon>
    </lineage>
</organism>
<evidence type="ECO:0000313" key="2">
    <source>
        <dbReference type="Proteomes" id="UP001596052"/>
    </source>
</evidence>
<dbReference type="PANTHER" id="PTHR36932">
    <property type="entry name" value="CAPSULAR POLYSACCHARIDE BIOSYNTHESIS PROTEIN"/>
    <property type="match status" value="1"/>
</dbReference>
<dbReference type="InterPro" id="IPR053158">
    <property type="entry name" value="CapK_Type1_Caps_Biosynth"/>
</dbReference>
<accession>A0ABW0KUN1</accession>
<dbReference type="EMBL" id="JBHSMQ010000007">
    <property type="protein sequence ID" value="MFC5456925.1"/>
    <property type="molecule type" value="Genomic_DNA"/>
</dbReference>
<name>A0ABW0KUN1_9BACT</name>
<comment type="caution">
    <text evidence="1">The sequence shown here is derived from an EMBL/GenBank/DDBJ whole genome shotgun (WGS) entry which is preliminary data.</text>
</comment>
<sequence length="467" mass="52324">MSRFLNLLRASREVKKAHFMSRADVLKLQERRWRAMARYALEVSPFYRRHLAGIDVERCQLTDIPPITKEILLANWDEIVPDKRLHRAALQAFLKEPENWGKLYHGRWMVSKTSGTTGLAMAIPHDISVVDWGHACQNLRNSASPHTSRPPSLPLFRRPTKVLAVIPAASPATSAALYSTRPWVGDLLCRYHRVNVAAPWSEILAEVQRIQPDVMMGYGSLFGRLAQSQLHGELNIQMPQDRGYILAGGDTLTPGIRELCRKAFGIEPFNTYGSGEVLGIARQWRGLQHMLIHDDMVALEAVDAADQPVPEGVLSDHALVTPLLNKAMPLLRYRVNDRLKIGPVDEHWPFRRIDQIQGRSTMAYVFKTPERKVFIGVQFMIVLDARQDIATYQTRQTGPASVECQVVPRPGADEALLQRELEVSLPLCLAEGGCAGVVCTVRLVKQLAPDPRTGKVEQNVPLPDETA</sequence>
<gene>
    <name evidence="1" type="ORF">ACFQDI_18810</name>
</gene>
<proteinExistence type="predicted"/>
<dbReference type="InterPro" id="IPR042099">
    <property type="entry name" value="ANL_N_sf"/>
</dbReference>
<reference evidence="2" key="1">
    <citation type="journal article" date="2019" name="Int. J. Syst. Evol. Microbiol.">
        <title>The Global Catalogue of Microorganisms (GCM) 10K type strain sequencing project: providing services to taxonomists for standard genome sequencing and annotation.</title>
        <authorList>
            <consortium name="The Broad Institute Genomics Platform"/>
            <consortium name="The Broad Institute Genome Sequencing Center for Infectious Disease"/>
            <person name="Wu L."/>
            <person name="Ma J."/>
        </authorList>
    </citation>
    <scope>NUCLEOTIDE SEQUENCE [LARGE SCALE GENOMIC DNA]</scope>
    <source>
        <strain evidence="2">CGMCC 4.1469</strain>
    </source>
</reference>
<evidence type="ECO:0000313" key="1">
    <source>
        <dbReference type="EMBL" id="MFC5456925.1"/>
    </source>
</evidence>
<dbReference type="SUPFAM" id="SSF56801">
    <property type="entry name" value="Acetyl-CoA synthetase-like"/>
    <property type="match status" value="1"/>
</dbReference>
<dbReference type="PANTHER" id="PTHR36932:SF1">
    <property type="entry name" value="CAPSULAR POLYSACCHARIDE BIOSYNTHESIS PROTEIN"/>
    <property type="match status" value="1"/>
</dbReference>
<dbReference type="RefSeq" id="WP_377169677.1">
    <property type="nucleotide sequence ID" value="NZ_JBHSMQ010000007.1"/>
</dbReference>
<dbReference type="Gene3D" id="3.40.50.12780">
    <property type="entry name" value="N-terminal domain of ligase-like"/>
    <property type="match status" value="1"/>
</dbReference>
<keyword evidence="2" id="KW-1185">Reference proteome</keyword>
<dbReference type="Proteomes" id="UP001596052">
    <property type="component" value="Unassembled WGS sequence"/>
</dbReference>
<protein>
    <recommendedName>
        <fullName evidence="3">Phenylacetate-coenzyme A ligase PaaK, adenylate-forming domain family</fullName>
    </recommendedName>
</protein>